<comment type="similarity">
    <text evidence="2">Belongs to the nicastrin family.</text>
</comment>
<dbReference type="InterPro" id="IPR041084">
    <property type="entry name" value="Ncstrn_small"/>
</dbReference>
<keyword evidence="8 10" id="KW-0472">Membrane</keyword>
<evidence type="ECO:0000313" key="12">
    <source>
        <dbReference type="EMBL" id="KAG2497749.1"/>
    </source>
</evidence>
<keyword evidence="7 10" id="KW-1133">Transmembrane helix</keyword>
<organism evidence="12 13">
    <name type="scientific">Edaphochlamys debaryana</name>
    <dbReference type="NCBI Taxonomy" id="47281"/>
    <lineage>
        <taxon>Eukaryota</taxon>
        <taxon>Viridiplantae</taxon>
        <taxon>Chlorophyta</taxon>
        <taxon>core chlorophytes</taxon>
        <taxon>Chlorophyceae</taxon>
        <taxon>CS clade</taxon>
        <taxon>Chlamydomonadales</taxon>
        <taxon>Chlamydomonadales incertae sedis</taxon>
        <taxon>Edaphochlamys</taxon>
    </lineage>
</organism>
<evidence type="ECO:0000313" key="13">
    <source>
        <dbReference type="Proteomes" id="UP000612055"/>
    </source>
</evidence>
<dbReference type="Gene3D" id="3.40.630.10">
    <property type="entry name" value="Zn peptidases"/>
    <property type="match status" value="1"/>
</dbReference>
<dbReference type="SUPFAM" id="SSF53187">
    <property type="entry name" value="Zn-dependent exopeptidases"/>
    <property type="match status" value="1"/>
</dbReference>
<dbReference type="InterPro" id="IPR008710">
    <property type="entry name" value="Nicastrin"/>
</dbReference>
<evidence type="ECO:0000256" key="3">
    <source>
        <dbReference type="ARBA" id="ARBA00015303"/>
    </source>
</evidence>
<evidence type="ECO:0000259" key="11">
    <source>
        <dbReference type="Pfam" id="PF18266"/>
    </source>
</evidence>
<sequence>MYESMKYSRGCYKLLNATGTIGCEAPNREEVTAPLVHLKDLPQMRGGPRVVVVPAEQLESLLAQYRADAGLRKDVVAILVDPTTARPAALSAATTFPNVEHALYSTPDYVWNPWGTGLDRTWLGLPLFMLTPLMANETAWRAAYNVEHGVKGGRHVARMQLPMDALDNSSRCISENTCLPVGSYGVWTALPALQHPLYVNITPRPTTLLLARMDSNSLFHDLTKASGCGKLQMALGVGRAGNAALSGLIAALAAIRLLASSGAVDTYTRQLAFAALPGEAFGHMGSKRLLYDMARNSSFTWGLRTDLVDQVVEVGQVGTAYNRTANASTFYLHTQRTGAYGNASALLDAAAAAGAAEDPLIEVSPASATNPGLPPSALTSFLRVRPDIAGMVIADFDQAFRSPYYESEYDDGFAVSLQSLADSTILVARTLHTLLAGPATPPLELNRTLVRLAVADLSVCLILESPGMQCPLAQALMRADVEVFYDGSTSAAVKGYPGVMRGVDRDPKSSRAKPNLARFVFNYLANATATPAPANASFPADNTTWLGAPCDTTVNLCPWPLACVGWRFGTKPDKDAATMGRCLNTTANYFPAYSTGLTYAIANGYWRWLLDGSAAAWEANYSWPADPMWTESNWPGRTPVLTVFQEESEKTQVTVLVVGLMLTLFTAVTSWIGVKAFEKHMKTQ</sequence>
<accession>A0A835YHJ0</accession>
<dbReference type="PANTHER" id="PTHR21092">
    <property type="entry name" value="NICASTRIN"/>
    <property type="match status" value="1"/>
</dbReference>
<dbReference type="AlphaFoldDB" id="A0A835YHJ0"/>
<dbReference type="Proteomes" id="UP000612055">
    <property type="component" value="Unassembled WGS sequence"/>
</dbReference>
<dbReference type="Pfam" id="PF05450">
    <property type="entry name" value="Nicastrin"/>
    <property type="match status" value="1"/>
</dbReference>
<reference evidence="12" key="1">
    <citation type="journal article" date="2020" name="bioRxiv">
        <title>Comparative genomics of Chlamydomonas.</title>
        <authorList>
            <person name="Craig R.J."/>
            <person name="Hasan A.R."/>
            <person name="Ness R.W."/>
            <person name="Keightley P.D."/>
        </authorList>
    </citation>
    <scope>NUCLEOTIDE SEQUENCE</scope>
    <source>
        <strain evidence="12">CCAP 11/70</strain>
    </source>
</reference>
<dbReference type="PANTHER" id="PTHR21092:SF0">
    <property type="entry name" value="NICASTRIN"/>
    <property type="match status" value="1"/>
</dbReference>
<evidence type="ECO:0000256" key="2">
    <source>
        <dbReference type="ARBA" id="ARBA00007717"/>
    </source>
</evidence>
<dbReference type="Pfam" id="PF18266">
    <property type="entry name" value="Ncstrn_small"/>
    <property type="match status" value="1"/>
</dbReference>
<name>A0A835YHJ0_9CHLO</name>
<gene>
    <name evidence="12" type="ORF">HYH03_004021</name>
</gene>
<dbReference type="GO" id="GO:0007219">
    <property type="term" value="P:Notch signaling pathway"/>
    <property type="evidence" value="ECO:0007669"/>
    <property type="project" value="UniProtKB-KW"/>
</dbReference>
<proteinExistence type="inferred from homology"/>
<evidence type="ECO:0000256" key="6">
    <source>
        <dbReference type="ARBA" id="ARBA00022976"/>
    </source>
</evidence>
<dbReference type="GO" id="GO:0016485">
    <property type="term" value="P:protein processing"/>
    <property type="evidence" value="ECO:0007669"/>
    <property type="project" value="InterPro"/>
</dbReference>
<protein>
    <recommendedName>
        <fullName evidence="3">Nicastrin</fullName>
    </recommendedName>
</protein>
<feature type="domain" description="Nicastrin small lobe" evidence="11">
    <location>
        <begin position="11"/>
        <end position="165"/>
    </location>
</feature>
<evidence type="ECO:0000256" key="9">
    <source>
        <dbReference type="ARBA" id="ARBA00023180"/>
    </source>
</evidence>
<evidence type="ECO:0000256" key="1">
    <source>
        <dbReference type="ARBA" id="ARBA00004479"/>
    </source>
</evidence>
<keyword evidence="13" id="KW-1185">Reference proteome</keyword>
<keyword evidence="6" id="KW-0914">Notch signaling pathway</keyword>
<evidence type="ECO:0000256" key="7">
    <source>
        <dbReference type="ARBA" id="ARBA00022989"/>
    </source>
</evidence>
<keyword evidence="4 10" id="KW-0812">Transmembrane</keyword>
<feature type="transmembrane region" description="Helical" evidence="10">
    <location>
        <begin position="653"/>
        <end position="674"/>
    </location>
</feature>
<comment type="caution">
    <text evidence="12">The sequence shown here is derived from an EMBL/GenBank/DDBJ whole genome shotgun (WGS) entry which is preliminary data.</text>
</comment>
<keyword evidence="9" id="KW-0325">Glycoprotein</keyword>
<evidence type="ECO:0000256" key="8">
    <source>
        <dbReference type="ARBA" id="ARBA00023136"/>
    </source>
</evidence>
<dbReference type="OrthoDB" id="10265862at2759"/>
<evidence type="ECO:0000256" key="5">
    <source>
        <dbReference type="ARBA" id="ARBA00022729"/>
    </source>
</evidence>
<evidence type="ECO:0000256" key="4">
    <source>
        <dbReference type="ARBA" id="ARBA00022692"/>
    </source>
</evidence>
<dbReference type="GO" id="GO:0005886">
    <property type="term" value="C:plasma membrane"/>
    <property type="evidence" value="ECO:0007669"/>
    <property type="project" value="UniProtKB-ARBA"/>
</dbReference>
<comment type="subcellular location">
    <subcellularLocation>
        <location evidence="1">Membrane</location>
        <topology evidence="1">Single-pass type I membrane protein</topology>
    </subcellularLocation>
</comment>
<keyword evidence="5" id="KW-0732">Signal</keyword>
<evidence type="ECO:0000256" key="10">
    <source>
        <dbReference type="SAM" id="Phobius"/>
    </source>
</evidence>
<dbReference type="EMBL" id="JAEHOE010000012">
    <property type="protein sequence ID" value="KAG2497749.1"/>
    <property type="molecule type" value="Genomic_DNA"/>
</dbReference>